<feature type="compositionally biased region" description="Polar residues" evidence="4">
    <location>
        <begin position="38"/>
        <end position="47"/>
    </location>
</feature>
<dbReference type="GO" id="GO:0003700">
    <property type="term" value="F:DNA-binding transcription factor activity"/>
    <property type="evidence" value="ECO:0007669"/>
    <property type="project" value="InterPro"/>
</dbReference>
<dbReference type="GO" id="GO:0003677">
    <property type="term" value="F:DNA binding"/>
    <property type="evidence" value="ECO:0007669"/>
    <property type="project" value="UniProtKB-KW"/>
</dbReference>
<dbReference type="PANTHER" id="PTHR33164">
    <property type="entry name" value="TRANSCRIPTIONAL REGULATOR, MARR FAMILY"/>
    <property type="match status" value="1"/>
</dbReference>
<keyword evidence="3" id="KW-0804">Transcription</keyword>
<dbReference type="GO" id="GO:0006950">
    <property type="term" value="P:response to stress"/>
    <property type="evidence" value="ECO:0007669"/>
    <property type="project" value="TreeGrafter"/>
</dbReference>
<dbReference type="InterPro" id="IPR023187">
    <property type="entry name" value="Tscrpt_reg_MarR-type_CS"/>
</dbReference>
<feature type="domain" description="HTH marR-type" evidence="5">
    <location>
        <begin position="71"/>
        <end position="206"/>
    </location>
</feature>
<protein>
    <submittedName>
        <fullName evidence="6">MarR family transcriptional regulator</fullName>
    </submittedName>
</protein>
<dbReference type="STRING" id="33888.A6122_0806"/>
<dbReference type="PROSITE" id="PS50995">
    <property type="entry name" value="HTH_MARR_2"/>
    <property type="match status" value="1"/>
</dbReference>
<dbReference type="SMART" id="SM00347">
    <property type="entry name" value="HTH_MARR"/>
    <property type="match status" value="1"/>
</dbReference>
<keyword evidence="1" id="KW-0805">Transcription regulation</keyword>
<dbReference type="PROSITE" id="PS01117">
    <property type="entry name" value="HTH_MARR_1"/>
    <property type="match status" value="1"/>
</dbReference>
<dbReference type="Gene3D" id="1.10.10.10">
    <property type="entry name" value="Winged helix-like DNA-binding domain superfamily/Winged helix DNA-binding domain"/>
    <property type="match status" value="1"/>
</dbReference>
<dbReference type="PATRIC" id="fig|33888.3.peg.899"/>
<dbReference type="SUPFAM" id="SSF46785">
    <property type="entry name" value="Winged helix' DNA-binding domain"/>
    <property type="match status" value="1"/>
</dbReference>
<dbReference type="InterPro" id="IPR036388">
    <property type="entry name" value="WH-like_DNA-bd_sf"/>
</dbReference>
<reference evidence="6 7" key="1">
    <citation type="submission" date="2016-05" db="EMBL/GenBank/DDBJ databases">
        <title>Complete genome sequence of Rathayibacter tritici NCPPB 1953.</title>
        <authorList>
            <person name="Park J."/>
            <person name="Lee H.-H."/>
            <person name="Lee S.-W."/>
            <person name="Seo Y.-S."/>
        </authorList>
    </citation>
    <scope>NUCLEOTIDE SEQUENCE [LARGE SCALE GENOMIC DNA]</scope>
    <source>
        <strain evidence="6 7">NCPPB 1953</strain>
    </source>
</reference>
<evidence type="ECO:0000256" key="2">
    <source>
        <dbReference type="ARBA" id="ARBA00023125"/>
    </source>
</evidence>
<dbReference type="PRINTS" id="PR00598">
    <property type="entry name" value="HTHMARR"/>
</dbReference>
<sequence>MLPLHHGGPRSRAPSILPSPRPGLRLRAPASPSPASPEQLNHQNGRVSANDEVDGIVDAWVRERPDLDFTPLQVFSRMRRLAKQLERARGIAFGRSELETWEFDVLSALRRAGAPYRMSPKQLLQATMVTSGTMTNRIDRLVERDLVERLDDPNDGRGVLVQMTPSGLARVDAAITRLVDAEQELLGALTHAQQERLAQLLRKLSLDFG</sequence>
<dbReference type="Pfam" id="PF12802">
    <property type="entry name" value="MarR_2"/>
    <property type="match status" value="1"/>
</dbReference>
<dbReference type="InterPro" id="IPR036390">
    <property type="entry name" value="WH_DNA-bd_sf"/>
</dbReference>
<evidence type="ECO:0000313" key="7">
    <source>
        <dbReference type="Proteomes" id="UP000077071"/>
    </source>
</evidence>
<evidence type="ECO:0000256" key="1">
    <source>
        <dbReference type="ARBA" id="ARBA00023015"/>
    </source>
</evidence>
<dbReference type="Proteomes" id="UP000077071">
    <property type="component" value="Chromosome"/>
</dbReference>
<dbReference type="PANTHER" id="PTHR33164:SF104">
    <property type="entry name" value="TRANSCRIPTIONAL REGULATORY PROTEIN"/>
    <property type="match status" value="1"/>
</dbReference>
<proteinExistence type="predicted"/>
<dbReference type="AlphaFoldDB" id="A0A160KRN4"/>
<accession>A0A160KRN4</accession>
<evidence type="ECO:0000259" key="5">
    <source>
        <dbReference type="PROSITE" id="PS50995"/>
    </source>
</evidence>
<feature type="region of interest" description="Disordered" evidence="4">
    <location>
        <begin position="1"/>
        <end position="48"/>
    </location>
</feature>
<evidence type="ECO:0000256" key="4">
    <source>
        <dbReference type="SAM" id="MobiDB-lite"/>
    </source>
</evidence>
<gene>
    <name evidence="6" type="ORF">A6122_0806</name>
</gene>
<dbReference type="EMBL" id="CP015515">
    <property type="protein sequence ID" value="AND15959.1"/>
    <property type="molecule type" value="Genomic_DNA"/>
</dbReference>
<organism evidence="6 7">
    <name type="scientific">Rathayibacter tritici</name>
    <dbReference type="NCBI Taxonomy" id="33888"/>
    <lineage>
        <taxon>Bacteria</taxon>
        <taxon>Bacillati</taxon>
        <taxon>Actinomycetota</taxon>
        <taxon>Actinomycetes</taxon>
        <taxon>Micrococcales</taxon>
        <taxon>Microbacteriaceae</taxon>
        <taxon>Rathayibacter</taxon>
    </lineage>
</organism>
<dbReference type="InterPro" id="IPR000835">
    <property type="entry name" value="HTH_MarR-typ"/>
</dbReference>
<evidence type="ECO:0000313" key="6">
    <source>
        <dbReference type="EMBL" id="AND15959.1"/>
    </source>
</evidence>
<keyword evidence="2" id="KW-0238">DNA-binding</keyword>
<keyword evidence="7" id="KW-1185">Reference proteome</keyword>
<evidence type="ECO:0000256" key="3">
    <source>
        <dbReference type="ARBA" id="ARBA00023163"/>
    </source>
</evidence>
<dbReference type="InterPro" id="IPR039422">
    <property type="entry name" value="MarR/SlyA-like"/>
</dbReference>
<dbReference type="KEGG" id="rtn:A6122_0806"/>
<name>A0A160KRN4_9MICO</name>